<proteinExistence type="predicted"/>
<keyword evidence="3" id="KW-1185">Reference proteome</keyword>
<dbReference type="RefSeq" id="XP_013407312.1">
    <property type="nucleotide sequence ID" value="XM_013551858.1"/>
</dbReference>
<organism evidence="3 4">
    <name type="scientific">Lingula anatina</name>
    <name type="common">Brachiopod</name>
    <name type="synonym">Lingula unguis</name>
    <dbReference type="NCBI Taxonomy" id="7574"/>
    <lineage>
        <taxon>Eukaryota</taxon>
        <taxon>Metazoa</taxon>
        <taxon>Spiralia</taxon>
        <taxon>Lophotrochozoa</taxon>
        <taxon>Brachiopoda</taxon>
        <taxon>Linguliformea</taxon>
        <taxon>Lingulata</taxon>
        <taxon>Lingulida</taxon>
        <taxon>Linguloidea</taxon>
        <taxon>Lingulidae</taxon>
        <taxon>Lingula</taxon>
    </lineage>
</organism>
<protein>
    <submittedName>
        <fullName evidence="4">Uncharacterized protein LOC106171486</fullName>
    </submittedName>
</protein>
<dbReference type="AlphaFoldDB" id="A0A1S3JA84"/>
<dbReference type="Pfam" id="PF17517">
    <property type="entry name" value="IgGFc_binding"/>
    <property type="match status" value="2"/>
</dbReference>
<dbReference type="OrthoDB" id="10005154at2759"/>
<dbReference type="InParanoid" id="A0A1S3JA84"/>
<accession>A0A1S3JA84</accession>
<gene>
    <name evidence="4" type="primary">LOC106171486</name>
</gene>
<name>A0A1S3JA84_LINAN</name>
<evidence type="ECO:0000259" key="2">
    <source>
        <dbReference type="Pfam" id="PF17517"/>
    </source>
</evidence>
<feature type="chain" id="PRO_5010160964" evidence="1">
    <location>
        <begin position="18"/>
        <end position="1093"/>
    </location>
</feature>
<evidence type="ECO:0000256" key="1">
    <source>
        <dbReference type="SAM" id="SignalP"/>
    </source>
</evidence>
<dbReference type="KEGG" id="lak:106171486"/>
<dbReference type="PANTHER" id="PTHR46534:SF1">
    <property type="entry name" value="IGGFC-BINDING PROTEIN N-TERMINAL DOMAIN-CONTAINING PROTEIN"/>
    <property type="match status" value="1"/>
</dbReference>
<reference evidence="4" key="1">
    <citation type="submission" date="2025-08" db="UniProtKB">
        <authorList>
            <consortium name="RefSeq"/>
        </authorList>
    </citation>
    <scope>IDENTIFICATION</scope>
    <source>
        <tissue evidence="4">Gonads</tissue>
    </source>
</reference>
<sequence>MLTVCLCVLSFGLLVNCNIDVPDNSGKEFIIAFMDNTFINNDSLNVFLTTDFPSPVQVHITAHSSYLHHLPQSNKTVSVRRGSITRVNIPDIFAMKDTNRSFKGIRLSADKEFIVYGSNAEPYSLDAFVALPVDILGQEYIAGSYSDCSSNFPALVGLVGVHNNTHIEITPANGTDIIVMGNPVNYKTQITLNRLETIQIASTSDITGTRINSSKPLAVMSGNKCAKVPCGHLFSCDHLVEQMYPVDRWGYTYTVVPSAYRQSGDTVRVVGSTDDTVVDITGISRLILHRSEFYEFNVSKNAPVYVNASKPIMVLQFTQSQDTDGQHSDPYMMSVPAIEQFSTSYTIATANLPDKVYKNFVNIVIKSSSKEGLRVDGAALNGVTWLAIPGTDFTAAQLNITEGTHRIEHISPIQTFSVFSYGFAESVSYGYPGGLRLANLDMTKCVPNTGQPADGVDNDCDMKIDEELFNGIDDDDDGVIDEDLSSLPPEVDFPKDAVIVSGNASVILYLMGQLSSPNVTSSERCTVYSNVTVNYTDSTNDNGCGVDIKRTWLVQDGCGNIVRSVQTILVYNSWQALRAHPGQNCTGMVEVVGCNDTADAAGQCTTAPCQGSQGLFMLAGGLGCYCARSLDNAWCLQVQKRSHPGVKGMEVLTVCFCVLSFGLLVNCNIDVPDNSGKEFIIAFMDNTFINNDSLNVFLTTDFPSPVQVHITAHSSYLHHLPQSNKTVSVRRGSITRVNIPDIFAMKDTNRSFKGVRLSADKEFIVYGSNAEPYSLDAFVALPVDILGQEYIAGSYSDCSSNFPALVGLVGVHNNTHIEITPANGTDIIVMGNPVNYKTQITLNRLETIQIASTSDITGTRINSSKPLAVMSGNKCAKVPCGHSFSCDHLVEYMYPVDRWGYTFTVVPSAYRQSGDIIRVVGSTDDTVVDITGVSRLILNRSGFYEFNVSKNVPVFVNASKPIMVLQFTQSQDTDGLDSDPYMMVVPAIEQFSTSYTIATANLPDKVYKNFVNIVIKSSSKEGLRVDGAALNGVTWLAIPRTDFTAAQLNITAGTHRIEHISPIQTFSVFSYGFAKYVSYGYPGGLRLANLDMG</sequence>
<evidence type="ECO:0000313" key="3">
    <source>
        <dbReference type="Proteomes" id="UP000085678"/>
    </source>
</evidence>
<dbReference type="PANTHER" id="PTHR46534">
    <property type="entry name" value="IGGFC_BINDING DOMAIN-CONTAINING PROTEIN"/>
    <property type="match status" value="1"/>
</dbReference>
<keyword evidence="1" id="KW-0732">Signal</keyword>
<dbReference type="Proteomes" id="UP000085678">
    <property type="component" value="Unplaced"/>
</dbReference>
<feature type="domain" description="IgGFc-binding protein N-terminal" evidence="2">
    <location>
        <begin position="126"/>
        <end position="422"/>
    </location>
</feature>
<evidence type="ECO:0000313" key="4">
    <source>
        <dbReference type="RefSeq" id="XP_013407312.1"/>
    </source>
</evidence>
<feature type="domain" description="IgGFc-binding protein N-terminal" evidence="2">
    <location>
        <begin position="776"/>
        <end position="1072"/>
    </location>
</feature>
<feature type="signal peptide" evidence="1">
    <location>
        <begin position="1"/>
        <end position="17"/>
    </location>
</feature>
<dbReference type="GeneID" id="106171486"/>
<dbReference type="STRING" id="7574.A0A1S3JA84"/>
<dbReference type="InterPro" id="IPR035234">
    <property type="entry name" value="IgGFc-bd_N"/>
</dbReference>